<sequence>MTATASQTDVLAGAQLQAPEALIRKVSESISEVMEQKLYRFSETLDKLSSTLGSHVLRVAAEEQRIADVEDTVKDMVRRLAAAEKKILSVVNGLDDMENRSRLPDSLECKGDGRRADC</sequence>
<gene>
    <name evidence="2" type="ORF">CRENBAI_018932</name>
</gene>
<protein>
    <submittedName>
        <fullName evidence="2">Uncharacterized protein</fullName>
    </submittedName>
</protein>
<reference evidence="2 3" key="1">
    <citation type="submission" date="2021-06" db="EMBL/GenBank/DDBJ databases">
        <authorList>
            <person name="Palmer J.M."/>
        </authorList>
    </citation>
    <scope>NUCLEOTIDE SEQUENCE [LARGE SCALE GENOMIC DNA]</scope>
    <source>
        <strain evidence="2 3">MEX-2019</strain>
        <tissue evidence="2">Muscle</tissue>
    </source>
</reference>
<feature type="coiled-coil region" evidence="1">
    <location>
        <begin position="59"/>
        <end position="86"/>
    </location>
</feature>
<evidence type="ECO:0000313" key="2">
    <source>
        <dbReference type="EMBL" id="KAK5620766.1"/>
    </source>
</evidence>
<keyword evidence="3" id="KW-1185">Reference proteome</keyword>
<organism evidence="2 3">
    <name type="scientific">Crenichthys baileyi</name>
    <name type="common">White River springfish</name>
    <dbReference type="NCBI Taxonomy" id="28760"/>
    <lineage>
        <taxon>Eukaryota</taxon>
        <taxon>Metazoa</taxon>
        <taxon>Chordata</taxon>
        <taxon>Craniata</taxon>
        <taxon>Vertebrata</taxon>
        <taxon>Euteleostomi</taxon>
        <taxon>Actinopterygii</taxon>
        <taxon>Neopterygii</taxon>
        <taxon>Teleostei</taxon>
        <taxon>Neoteleostei</taxon>
        <taxon>Acanthomorphata</taxon>
        <taxon>Ovalentaria</taxon>
        <taxon>Atherinomorphae</taxon>
        <taxon>Cyprinodontiformes</taxon>
        <taxon>Goodeidae</taxon>
        <taxon>Crenichthys</taxon>
    </lineage>
</organism>
<comment type="caution">
    <text evidence="2">The sequence shown here is derived from an EMBL/GenBank/DDBJ whole genome shotgun (WGS) entry which is preliminary data.</text>
</comment>
<dbReference type="Proteomes" id="UP001311232">
    <property type="component" value="Unassembled WGS sequence"/>
</dbReference>
<dbReference type="AlphaFoldDB" id="A0AAV9SHD6"/>
<evidence type="ECO:0000256" key="1">
    <source>
        <dbReference type="SAM" id="Coils"/>
    </source>
</evidence>
<keyword evidence="1" id="KW-0175">Coiled coil</keyword>
<dbReference type="EMBL" id="JAHHUM010000336">
    <property type="protein sequence ID" value="KAK5620766.1"/>
    <property type="molecule type" value="Genomic_DNA"/>
</dbReference>
<name>A0AAV9SHD6_9TELE</name>
<proteinExistence type="predicted"/>
<accession>A0AAV9SHD6</accession>
<evidence type="ECO:0000313" key="3">
    <source>
        <dbReference type="Proteomes" id="UP001311232"/>
    </source>
</evidence>